<sequence length="183" mass="20068">MKIIGKQSLVSWIKVPFTIFAGIFCISSVWICSLAFSHAFAGVPSSNISEKIYTVNEKTYSTLQVHYPFSNVILTMNDSKEGVLLALLNIITLSFSLVCASKIIHGFSTDNVFNSAVIKNFKILSYGLIILGFITLCVDLILDNSHFDVTPPSLSIGIGITLLVIKEIFAQGNDLKEQTDLTI</sequence>
<keyword evidence="1" id="KW-0472">Membrane</keyword>
<evidence type="ECO:0000313" key="2">
    <source>
        <dbReference type="EMBL" id="KXH85836.1"/>
    </source>
</evidence>
<accession>A0A135WLP8</accession>
<gene>
    <name evidence="2" type="ORF">AU378_08870</name>
</gene>
<feature type="transmembrane region" description="Helical" evidence="1">
    <location>
        <begin position="12"/>
        <end position="36"/>
    </location>
</feature>
<dbReference type="OrthoDB" id="1251231at2"/>
<feature type="transmembrane region" description="Helical" evidence="1">
    <location>
        <begin position="123"/>
        <end position="142"/>
    </location>
</feature>
<evidence type="ECO:0000256" key="1">
    <source>
        <dbReference type="SAM" id="Phobius"/>
    </source>
</evidence>
<dbReference type="EMBL" id="LPUR01000001">
    <property type="protein sequence ID" value="KXH85836.1"/>
    <property type="molecule type" value="Genomic_DNA"/>
</dbReference>
<protein>
    <recommendedName>
        <fullName evidence="4">DUF2975 domain-containing protein</fullName>
    </recommendedName>
</protein>
<feature type="transmembrane region" description="Helical" evidence="1">
    <location>
        <begin position="83"/>
        <end position="103"/>
    </location>
</feature>
<dbReference type="RefSeq" id="WP_062650071.1">
    <property type="nucleotide sequence ID" value="NZ_LPUR01000001.1"/>
</dbReference>
<name>A0A135WLP8_9FLAO</name>
<dbReference type="AlphaFoldDB" id="A0A135WLP8"/>
<evidence type="ECO:0000313" key="3">
    <source>
        <dbReference type="Proteomes" id="UP000070513"/>
    </source>
</evidence>
<comment type="caution">
    <text evidence="2">The sequence shown here is derived from an EMBL/GenBank/DDBJ whole genome shotgun (WGS) entry which is preliminary data.</text>
</comment>
<reference evidence="3" key="1">
    <citation type="submission" date="2015-12" db="EMBL/GenBank/DDBJ databases">
        <title>Genome sequence of a biocontrol rhizobacterium Chryseobacterium kwangjuense strain KJ1R5 isolated from pepper (Capsicum annuum L.).</title>
        <authorList>
            <person name="Jeong J.-J."/>
            <person name="Park H."/>
            <person name="Mannaa M."/>
            <person name="Sang M.K."/>
            <person name="Choi I.-G."/>
            <person name="Kim K.D."/>
        </authorList>
    </citation>
    <scope>NUCLEOTIDE SEQUENCE [LARGE SCALE GENOMIC DNA]</scope>
    <source>
        <strain evidence="3">KJ1R5</strain>
    </source>
</reference>
<dbReference type="Proteomes" id="UP000070513">
    <property type="component" value="Unassembled WGS sequence"/>
</dbReference>
<keyword evidence="1" id="KW-1133">Transmembrane helix</keyword>
<organism evidence="2 3">
    <name type="scientific">Chryseobacterium kwangjuense</name>
    <dbReference type="NCBI Taxonomy" id="267125"/>
    <lineage>
        <taxon>Bacteria</taxon>
        <taxon>Pseudomonadati</taxon>
        <taxon>Bacteroidota</taxon>
        <taxon>Flavobacteriia</taxon>
        <taxon>Flavobacteriales</taxon>
        <taxon>Weeksellaceae</taxon>
        <taxon>Chryseobacterium group</taxon>
        <taxon>Chryseobacterium</taxon>
    </lineage>
</organism>
<dbReference type="Pfam" id="PF11188">
    <property type="entry name" value="DUF2975"/>
    <property type="match status" value="1"/>
</dbReference>
<evidence type="ECO:0008006" key="4">
    <source>
        <dbReference type="Google" id="ProtNLM"/>
    </source>
</evidence>
<proteinExistence type="predicted"/>
<dbReference type="InterPro" id="IPR021354">
    <property type="entry name" value="DUF2975"/>
</dbReference>
<keyword evidence="1" id="KW-0812">Transmembrane</keyword>
<reference evidence="2 3" key="2">
    <citation type="journal article" date="2016" name="Genome Announc.">
        <title>Draft Genome Sequence of a Biocontrol Rhizobacterium, Chryseobacterium kwangjuense Strain KJ1R5, Isolated from Pepper (Capsicum annuum).</title>
        <authorList>
            <person name="Jeong J.J."/>
            <person name="Park H."/>
            <person name="Park B.H."/>
            <person name="Mannaa M."/>
            <person name="Sang M.K."/>
            <person name="Choi I.G."/>
            <person name="Kim K.D."/>
        </authorList>
    </citation>
    <scope>NUCLEOTIDE SEQUENCE [LARGE SCALE GENOMIC DNA]</scope>
    <source>
        <strain evidence="2 3">KJ1R5</strain>
    </source>
</reference>